<dbReference type="InterPro" id="IPR026992">
    <property type="entry name" value="DIOX_N"/>
</dbReference>
<organism evidence="9 10">
    <name type="scientific">Protea cynaroides</name>
    <dbReference type="NCBI Taxonomy" id="273540"/>
    <lineage>
        <taxon>Eukaryota</taxon>
        <taxon>Viridiplantae</taxon>
        <taxon>Streptophyta</taxon>
        <taxon>Embryophyta</taxon>
        <taxon>Tracheophyta</taxon>
        <taxon>Spermatophyta</taxon>
        <taxon>Magnoliopsida</taxon>
        <taxon>Proteales</taxon>
        <taxon>Proteaceae</taxon>
        <taxon>Protea</taxon>
    </lineage>
</organism>
<evidence type="ECO:0000256" key="6">
    <source>
        <dbReference type="ARBA" id="ARBA00066695"/>
    </source>
</evidence>
<dbReference type="EC" id="1.14.11.15" evidence="6"/>
<dbReference type="Pfam" id="PF03171">
    <property type="entry name" value="2OG-FeII_Oxy"/>
    <property type="match status" value="1"/>
</dbReference>
<evidence type="ECO:0000313" key="10">
    <source>
        <dbReference type="Proteomes" id="UP001141806"/>
    </source>
</evidence>
<keyword evidence="3" id="KW-0223">Dioxygenase</keyword>
<evidence type="ECO:0000256" key="3">
    <source>
        <dbReference type="ARBA" id="ARBA00022964"/>
    </source>
</evidence>
<dbReference type="Gene3D" id="2.60.120.330">
    <property type="entry name" value="B-lactam Antibiotic, Isopenicillin N Synthase, Chain"/>
    <property type="match status" value="1"/>
</dbReference>
<dbReference type="GO" id="GO:0016707">
    <property type="term" value="F:gibberellin 3-beta-dioxygenase activity"/>
    <property type="evidence" value="ECO:0007669"/>
    <property type="project" value="UniProtKB-EC"/>
</dbReference>
<evidence type="ECO:0000313" key="9">
    <source>
        <dbReference type="EMBL" id="KAJ4952963.1"/>
    </source>
</evidence>
<comment type="caution">
    <text evidence="9">The sequence shown here is derived from an EMBL/GenBank/DDBJ whole genome shotgun (WGS) entry which is preliminary data.</text>
</comment>
<dbReference type="InterPro" id="IPR005123">
    <property type="entry name" value="Oxoglu/Fe-dep_dioxygenase_dom"/>
</dbReference>
<evidence type="ECO:0000256" key="1">
    <source>
        <dbReference type="ARBA" id="ARBA00001961"/>
    </source>
</evidence>
<protein>
    <recommendedName>
        <fullName evidence="6">gibberellin 3beta-dioxygenase</fullName>
        <ecNumber evidence="6">1.14.11.15</ecNumber>
    </recommendedName>
</protein>
<keyword evidence="2 7" id="KW-0479">Metal-binding</keyword>
<gene>
    <name evidence="9" type="ORF">NE237_029795</name>
</gene>
<dbReference type="PROSITE" id="PS51471">
    <property type="entry name" value="FE2OG_OXY"/>
    <property type="match status" value="1"/>
</dbReference>
<dbReference type="Proteomes" id="UP001141806">
    <property type="component" value="Unassembled WGS sequence"/>
</dbReference>
<evidence type="ECO:0000256" key="5">
    <source>
        <dbReference type="ARBA" id="ARBA00023004"/>
    </source>
</evidence>
<keyword evidence="5 7" id="KW-0408">Iron</keyword>
<evidence type="ECO:0000256" key="2">
    <source>
        <dbReference type="ARBA" id="ARBA00022723"/>
    </source>
</evidence>
<sequence length="371" mass="41711">MSSLSEGHTSNHPHSGHGYRHFAPPDFLSLQDQVPDSYLWPQLDDNSSLNFTDPKVSVPVVDLSDPNVVNLVGRACQEWGVFQITNHGIPMGLIKETESEARRLFSLPIEQKLKTLRPPDGSNGYGLARITQFFDKKMWHEGFTIIGSPVDDARKLWPDNYTSFCDRIEEYQKKMKELTGRIKRLILGSLGLTTEEDLKLAGLGPSGEFIEGWKSALQLNNYPSCPNPNRAMGLAPHTDTSLFTILSQGDISGLQIFREGLEWVTVPPVPGAFVVNAGDLLQILSNGRIRTVIHRVLVNQAYNRISMAYFYTPTPNTQIKPFSHLVEPGDVPRYRSMLWEEYTKIKAKHLHKALSLVSNMEQIETQSSKPN</sequence>
<comment type="cofactor">
    <cofactor evidence="1">
        <name>L-ascorbate</name>
        <dbReference type="ChEBI" id="CHEBI:38290"/>
    </cofactor>
</comment>
<keyword evidence="4 7" id="KW-0560">Oxidoreductase</keyword>
<dbReference type="PANTHER" id="PTHR47990">
    <property type="entry name" value="2-OXOGLUTARATE (2OG) AND FE(II)-DEPENDENT OXYGENASE SUPERFAMILY PROTEIN-RELATED"/>
    <property type="match status" value="1"/>
</dbReference>
<dbReference type="Pfam" id="PF14226">
    <property type="entry name" value="DIOX_N"/>
    <property type="match status" value="1"/>
</dbReference>
<dbReference type="AlphaFoldDB" id="A0A9Q0GSH3"/>
<name>A0A9Q0GSH3_9MAGN</name>
<dbReference type="InterPro" id="IPR044861">
    <property type="entry name" value="IPNS-like_FE2OG_OXY"/>
</dbReference>
<dbReference type="InterPro" id="IPR050231">
    <property type="entry name" value="Iron_ascorbate_oxido_reductase"/>
</dbReference>
<dbReference type="PRINTS" id="PR00682">
    <property type="entry name" value="IPNSYNTHASE"/>
</dbReference>
<comment type="similarity">
    <text evidence="7">Belongs to the iron/ascorbate-dependent oxidoreductase family.</text>
</comment>
<dbReference type="SUPFAM" id="SSF51197">
    <property type="entry name" value="Clavaminate synthase-like"/>
    <property type="match status" value="1"/>
</dbReference>
<dbReference type="GO" id="GO:0046872">
    <property type="term" value="F:metal ion binding"/>
    <property type="evidence" value="ECO:0007669"/>
    <property type="project" value="UniProtKB-KW"/>
</dbReference>
<evidence type="ECO:0000256" key="7">
    <source>
        <dbReference type="RuleBase" id="RU003682"/>
    </source>
</evidence>
<reference evidence="9" key="1">
    <citation type="journal article" date="2023" name="Plant J.">
        <title>The genome of the king protea, Protea cynaroides.</title>
        <authorList>
            <person name="Chang J."/>
            <person name="Duong T.A."/>
            <person name="Schoeman C."/>
            <person name="Ma X."/>
            <person name="Roodt D."/>
            <person name="Barker N."/>
            <person name="Li Z."/>
            <person name="Van de Peer Y."/>
            <person name="Mizrachi E."/>
        </authorList>
    </citation>
    <scope>NUCLEOTIDE SEQUENCE</scope>
    <source>
        <tissue evidence="9">Young leaves</tissue>
    </source>
</reference>
<proteinExistence type="inferred from homology"/>
<feature type="domain" description="Fe2OG dioxygenase" evidence="8">
    <location>
        <begin position="212"/>
        <end position="313"/>
    </location>
</feature>
<dbReference type="GO" id="GO:0009686">
    <property type="term" value="P:gibberellin biosynthetic process"/>
    <property type="evidence" value="ECO:0007669"/>
    <property type="project" value="UniProtKB-ARBA"/>
</dbReference>
<evidence type="ECO:0000259" key="8">
    <source>
        <dbReference type="PROSITE" id="PS51471"/>
    </source>
</evidence>
<accession>A0A9Q0GSH3</accession>
<dbReference type="OrthoDB" id="288590at2759"/>
<dbReference type="EMBL" id="JAMYWD010000012">
    <property type="protein sequence ID" value="KAJ4952963.1"/>
    <property type="molecule type" value="Genomic_DNA"/>
</dbReference>
<dbReference type="InterPro" id="IPR027443">
    <property type="entry name" value="IPNS-like_sf"/>
</dbReference>
<dbReference type="FunFam" id="2.60.120.330:FF:000013">
    <property type="entry name" value="Gibberellin 3-beta-dioxygenase 1"/>
    <property type="match status" value="1"/>
</dbReference>
<keyword evidence="10" id="KW-1185">Reference proteome</keyword>
<evidence type="ECO:0000256" key="4">
    <source>
        <dbReference type="ARBA" id="ARBA00023002"/>
    </source>
</evidence>